<dbReference type="InterPro" id="IPR025705">
    <property type="entry name" value="Beta_hexosaminidase_sua/sub"/>
</dbReference>
<evidence type="ECO:0000256" key="1">
    <source>
        <dbReference type="ARBA" id="ARBA00001231"/>
    </source>
</evidence>
<keyword evidence="7" id="KW-0472">Membrane</keyword>
<evidence type="ECO:0000256" key="4">
    <source>
        <dbReference type="ARBA" id="ARBA00022801"/>
    </source>
</evidence>
<keyword evidence="7" id="KW-1133">Transmembrane helix</keyword>
<accession>A0ABN8B922</accession>
<dbReference type="Pfam" id="PF14845">
    <property type="entry name" value="Glycohydro_20b2"/>
    <property type="match status" value="1"/>
</dbReference>
<comment type="similarity">
    <text evidence="2">Belongs to the glycosyl hydrolase 20 family.</text>
</comment>
<keyword evidence="5" id="KW-0325">Glycoprotein</keyword>
<sequence length="916" mass="104317">MSSDDASCSDCKLELIERKWTQLLLNWINKCANPKAKVLKLDLRSASEVVTKYRCDISVDEVDFALLGNDNIEQFIRFKYPILRLRYLAEAKDYPKKMYIMHSILLYHCCASSQTGMVDRDICTKMSKAEQELILRFCENLSEMESTINNVDLSIKEAFELYNRSVKQPTKHSKICKDFSAETAPKTESDETQESIRVRTTKSTTLKFKSSVTVLPSCVTDSSSYSKSDLSDNTLRNESSYVEDTDAPDDKVIAYGAMNVQGDGKGVPEQIAHEPKKCQPGCACTRCSATGPCCGDPGTSMDKCKERKGGFFSIKPNRWNIKDNLRIYLAVFSCFLVILIIIGVLVKFYGSDEPSPVKKLIAEEMSVFNSNAWQCEKGFCQKVYQPISSNIYFISLSRCSLLCLGPQLWPHPVGYTHFSKKLVALATNKLEYKFQSIPSESVHQYLAEAFKLFIGNLIKLEKSDPSEHNETDLVVRKMNIVIYVDTDADPRLRYNTDESYTLKVESLPSTVNIKISSPSFAGVRHGLETLSQMILFDQFTGFLITLSNSLVKDAPSYKYRGLMLDTARNYIPVADIMRTVDTMATVKLNTLHWRISDATSFPLFLPEVRQLFEYGAYGRSMIYTKQDVVSIVRRAGIRGIRVLIEVAVPGPVGRAWSWSPDTSCSKRNDNATCDNILCLRLKMKESVFDILETIYMNIIDLTKVNDVFHLSDGLFSMANCFNLIDDREGFLDKALVRLKSANNGVTPKLPIVWYSAHLSKDLDTTTWNKRGVQMHEWTQDHDDQYLGNFRVIHSSRWELSCHMQRNRCTKYRTWQEMYSWKSWKNVEVFSIEGGEAMLWTDLVDSGNLDYHIWPRLCAVAERLWSDMAANASANAYTYARLDAHRWRMMSRGVKVQPVWPVYCSADPIACSNKLKV</sequence>
<proteinExistence type="inferred from homology"/>
<dbReference type="EMBL" id="OU963918">
    <property type="protein sequence ID" value="CAH0403729.1"/>
    <property type="molecule type" value="Genomic_DNA"/>
</dbReference>
<dbReference type="SUPFAM" id="SSF51445">
    <property type="entry name" value="(Trans)glycosidases"/>
    <property type="match status" value="1"/>
</dbReference>
<dbReference type="PRINTS" id="PR00738">
    <property type="entry name" value="GLHYDRLASE20"/>
</dbReference>
<dbReference type="InterPro" id="IPR017853">
    <property type="entry name" value="GH"/>
</dbReference>
<reference evidence="10" key="1">
    <citation type="submission" date="2021-12" db="EMBL/GenBank/DDBJ databases">
        <authorList>
            <person name="King R."/>
        </authorList>
    </citation>
    <scope>NUCLEOTIDE SEQUENCE</scope>
</reference>
<dbReference type="SUPFAM" id="SSF55545">
    <property type="entry name" value="beta-N-acetylhexosaminidase-like domain"/>
    <property type="match status" value="1"/>
</dbReference>
<evidence type="ECO:0000256" key="2">
    <source>
        <dbReference type="ARBA" id="ARBA00006285"/>
    </source>
</evidence>
<evidence type="ECO:0000256" key="3">
    <source>
        <dbReference type="ARBA" id="ARBA00012663"/>
    </source>
</evidence>
<evidence type="ECO:0000259" key="9">
    <source>
        <dbReference type="Pfam" id="PF14845"/>
    </source>
</evidence>
<keyword evidence="11" id="KW-1185">Reference proteome</keyword>
<name>A0ABN8B922_CHISP</name>
<feature type="domain" description="Glycoside hydrolase family 20 catalytic" evidence="8">
    <location>
        <begin position="557"/>
        <end position="866"/>
    </location>
</feature>
<dbReference type="InterPro" id="IPR029018">
    <property type="entry name" value="Hex-like_dom2"/>
</dbReference>
<evidence type="ECO:0000259" key="8">
    <source>
        <dbReference type="Pfam" id="PF00728"/>
    </source>
</evidence>
<keyword evidence="7" id="KW-0812">Transmembrane</keyword>
<dbReference type="Pfam" id="PF00728">
    <property type="entry name" value="Glyco_hydro_20"/>
    <property type="match status" value="1"/>
</dbReference>
<dbReference type="Gene3D" id="3.20.20.80">
    <property type="entry name" value="Glycosidases"/>
    <property type="match status" value="1"/>
</dbReference>
<evidence type="ECO:0000256" key="6">
    <source>
        <dbReference type="ARBA" id="ARBA00023295"/>
    </source>
</evidence>
<dbReference type="InterPro" id="IPR029019">
    <property type="entry name" value="HEX_eukaryotic_N"/>
</dbReference>
<keyword evidence="4" id="KW-0378">Hydrolase</keyword>
<evidence type="ECO:0000313" key="10">
    <source>
        <dbReference type="EMBL" id="CAH0403729.1"/>
    </source>
</evidence>
<dbReference type="PANTHER" id="PTHR22600">
    <property type="entry name" value="BETA-HEXOSAMINIDASE"/>
    <property type="match status" value="1"/>
</dbReference>
<dbReference type="Gene3D" id="3.30.379.10">
    <property type="entry name" value="Chitobiase/beta-hexosaminidase domain 2-like"/>
    <property type="match status" value="1"/>
</dbReference>
<dbReference type="Proteomes" id="UP001153292">
    <property type="component" value="Chromosome 25"/>
</dbReference>
<dbReference type="EC" id="3.2.1.52" evidence="3"/>
<gene>
    <name evidence="10" type="ORF">CHILSU_LOCUS7011</name>
</gene>
<comment type="catalytic activity">
    <reaction evidence="1">
        <text>Hydrolysis of terminal non-reducing N-acetyl-D-hexosamine residues in N-acetyl-beta-D-hexosaminides.</text>
        <dbReference type="EC" id="3.2.1.52"/>
    </reaction>
</comment>
<dbReference type="PANTHER" id="PTHR22600:SF3">
    <property type="entry name" value="BETA-HEXOSAMINIDASE FDL-RELATED"/>
    <property type="match status" value="1"/>
</dbReference>
<evidence type="ECO:0000313" key="11">
    <source>
        <dbReference type="Proteomes" id="UP001153292"/>
    </source>
</evidence>
<feature type="domain" description="Beta-hexosaminidase eukaryotic type N-terminal" evidence="9">
    <location>
        <begin position="408"/>
        <end position="533"/>
    </location>
</feature>
<evidence type="ECO:0000256" key="7">
    <source>
        <dbReference type="SAM" id="Phobius"/>
    </source>
</evidence>
<protein>
    <recommendedName>
        <fullName evidence="3">beta-N-acetylhexosaminidase</fullName>
        <ecNumber evidence="3">3.2.1.52</ecNumber>
    </recommendedName>
</protein>
<keyword evidence="6" id="KW-0326">Glycosidase</keyword>
<organism evidence="10 11">
    <name type="scientific">Chilo suppressalis</name>
    <name type="common">Asiatic rice borer moth</name>
    <dbReference type="NCBI Taxonomy" id="168631"/>
    <lineage>
        <taxon>Eukaryota</taxon>
        <taxon>Metazoa</taxon>
        <taxon>Ecdysozoa</taxon>
        <taxon>Arthropoda</taxon>
        <taxon>Hexapoda</taxon>
        <taxon>Insecta</taxon>
        <taxon>Pterygota</taxon>
        <taxon>Neoptera</taxon>
        <taxon>Endopterygota</taxon>
        <taxon>Lepidoptera</taxon>
        <taxon>Glossata</taxon>
        <taxon>Ditrysia</taxon>
        <taxon>Pyraloidea</taxon>
        <taxon>Crambidae</taxon>
        <taxon>Crambinae</taxon>
        <taxon>Chilo</taxon>
    </lineage>
</organism>
<feature type="transmembrane region" description="Helical" evidence="7">
    <location>
        <begin position="327"/>
        <end position="350"/>
    </location>
</feature>
<evidence type="ECO:0000256" key="5">
    <source>
        <dbReference type="ARBA" id="ARBA00023180"/>
    </source>
</evidence>
<dbReference type="InterPro" id="IPR015883">
    <property type="entry name" value="Glyco_hydro_20_cat"/>
</dbReference>